<name>A0A0M3IDZ0_ASCLU</name>
<evidence type="ECO:0000313" key="2">
    <source>
        <dbReference type="WBParaSite" id="ALUE_0001627501-mRNA-1"/>
    </source>
</evidence>
<dbReference type="AlphaFoldDB" id="A0A0M3IDZ0"/>
<reference evidence="2" key="1">
    <citation type="submission" date="2017-02" db="UniProtKB">
        <authorList>
            <consortium name="WormBaseParasite"/>
        </authorList>
    </citation>
    <scope>IDENTIFICATION</scope>
</reference>
<proteinExistence type="predicted"/>
<sequence length="66" mass="7291">MPYLAVTNITHPETNLSPPSGRHRHKYRLVTVARTIFSAVSGSGLNESVNASCEFSTCSTLHFQDR</sequence>
<accession>A0A0M3IDZ0</accession>
<dbReference type="WBParaSite" id="ALUE_0001627501-mRNA-1">
    <property type="protein sequence ID" value="ALUE_0001627501-mRNA-1"/>
    <property type="gene ID" value="ALUE_0001627501"/>
</dbReference>
<protein>
    <submittedName>
        <fullName evidence="2">Uncharacterized protein</fullName>
    </submittedName>
</protein>
<evidence type="ECO:0000313" key="1">
    <source>
        <dbReference type="Proteomes" id="UP000036681"/>
    </source>
</evidence>
<dbReference type="Proteomes" id="UP000036681">
    <property type="component" value="Unplaced"/>
</dbReference>
<keyword evidence="1" id="KW-1185">Reference proteome</keyword>
<organism evidence="1 2">
    <name type="scientific">Ascaris lumbricoides</name>
    <name type="common">Giant roundworm</name>
    <dbReference type="NCBI Taxonomy" id="6252"/>
    <lineage>
        <taxon>Eukaryota</taxon>
        <taxon>Metazoa</taxon>
        <taxon>Ecdysozoa</taxon>
        <taxon>Nematoda</taxon>
        <taxon>Chromadorea</taxon>
        <taxon>Rhabditida</taxon>
        <taxon>Spirurina</taxon>
        <taxon>Ascaridomorpha</taxon>
        <taxon>Ascaridoidea</taxon>
        <taxon>Ascarididae</taxon>
        <taxon>Ascaris</taxon>
    </lineage>
</organism>